<feature type="transmembrane region" description="Helical" evidence="8">
    <location>
        <begin position="183"/>
        <end position="204"/>
    </location>
</feature>
<evidence type="ECO:0000256" key="7">
    <source>
        <dbReference type="ARBA" id="ARBA00023136"/>
    </source>
</evidence>
<feature type="transmembrane region" description="Helical" evidence="8">
    <location>
        <begin position="140"/>
        <end position="163"/>
    </location>
</feature>
<sequence>MKQTDTLKTGEMFAILSILIATRASDSTASLFTQKTQNAFWYVPFISLLVILPSLFLLFYLLKKYQDKHLIEMMETVLGGWGSKIIGLLIFISAFLLMGLGNESYVSQIKILYFPEAPGITIALIFFIVVYFSAKKGWKVIGFVSKVLLPFFLLSSVVLIALISNDIVVDRIFPFFGTGMQDVLWEGVRKGSLFYEVFLVTIAYTSFEKTTYFRKGVIIGLLFSITQLITFFFIYATTYDYNSIEKMSFPFHDLTQYVNIGSFITNIETFFMVFWILASFIRFTIYLYIITWIFASLFHIKYIESLLLPIGFFNLIISIIPENVIMNELVFRDALLNYTTPLLISFPVLLWIVALAKGDLKKQ</sequence>
<dbReference type="PANTHER" id="PTHR34975:SF2">
    <property type="entry name" value="SPORE GERMINATION PROTEIN A2"/>
    <property type="match status" value="1"/>
</dbReference>
<dbReference type="GO" id="GO:0009847">
    <property type="term" value="P:spore germination"/>
    <property type="evidence" value="ECO:0007669"/>
    <property type="project" value="InterPro"/>
</dbReference>
<keyword evidence="4" id="KW-0309">Germination</keyword>
<evidence type="ECO:0000256" key="8">
    <source>
        <dbReference type="SAM" id="Phobius"/>
    </source>
</evidence>
<feature type="transmembrane region" description="Helical" evidence="8">
    <location>
        <begin position="112"/>
        <end position="133"/>
    </location>
</feature>
<keyword evidence="10" id="KW-1185">Reference proteome</keyword>
<keyword evidence="5 8" id="KW-0812">Transmembrane</keyword>
<dbReference type="GO" id="GO:0016020">
    <property type="term" value="C:membrane"/>
    <property type="evidence" value="ECO:0007669"/>
    <property type="project" value="UniProtKB-SubCell"/>
</dbReference>
<dbReference type="STRING" id="200904.GCA_900168775_00012"/>
<feature type="transmembrane region" description="Helical" evidence="8">
    <location>
        <begin position="40"/>
        <end position="61"/>
    </location>
</feature>
<feature type="transmembrane region" description="Helical" evidence="8">
    <location>
        <begin position="272"/>
        <end position="294"/>
    </location>
</feature>
<evidence type="ECO:0000256" key="2">
    <source>
        <dbReference type="ARBA" id="ARBA00007998"/>
    </source>
</evidence>
<organism evidence="9 10">
    <name type="scientific">Paraliobacillus ryukyuensis</name>
    <dbReference type="NCBI Taxonomy" id="200904"/>
    <lineage>
        <taxon>Bacteria</taxon>
        <taxon>Bacillati</taxon>
        <taxon>Bacillota</taxon>
        <taxon>Bacilli</taxon>
        <taxon>Bacillales</taxon>
        <taxon>Bacillaceae</taxon>
        <taxon>Paraliobacillus</taxon>
    </lineage>
</organism>
<evidence type="ECO:0000256" key="1">
    <source>
        <dbReference type="ARBA" id="ARBA00004141"/>
    </source>
</evidence>
<keyword evidence="7 8" id="KW-0472">Membrane</keyword>
<keyword evidence="3" id="KW-0813">Transport</keyword>
<reference evidence="9 10" key="1">
    <citation type="submission" date="2018-06" db="EMBL/GenBank/DDBJ databases">
        <title>Genomic Encyclopedia of Type Strains, Phase IV (KMG-IV): sequencing the most valuable type-strain genomes for metagenomic binning, comparative biology and taxonomic classification.</title>
        <authorList>
            <person name="Goeker M."/>
        </authorList>
    </citation>
    <scope>NUCLEOTIDE SEQUENCE [LARGE SCALE GENOMIC DNA]</scope>
    <source>
        <strain evidence="9 10">DSM 15140</strain>
    </source>
</reference>
<dbReference type="Proteomes" id="UP000252254">
    <property type="component" value="Unassembled WGS sequence"/>
</dbReference>
<feature type="transmembrane region" description="Helical" evidence="8">
    <location>
        <begin position="338"/>
        <end position="356"/>
    </location>
</feature>
<protein>
    <submittedName>
        <fullName evidence="9">Spore germination protein (Amino acid permease)</fullName>
    </submittedName>
</protein>
<evidence type="ECO:0000256" key="4">
    <source>
        <dbReference type="ARBA" id="ARBA00022544"/>
    </source>
</evidence>
<evidence type="ECO:0000256" key="3">
    <source>
        <dbReference type="ARBA" id="ARBA00022448"/>
    </source>
</evidence>
<name>A0A366ECA2_9BACI</name>
<comment type="subcellular location">
    <subcellularLocation>
        <location evidence="1">Membrane</location>
        <topology evidence="1">Multi-pass membrane protein</topology>
    </subcellularLocation>
</comment>
<dbReference type="EMBL" id="QNRI01000003">
    <property type="protein sequence ID" value="RBO99967.1"/>
    <property type="molecule type" value="Genomic_DNA"/>
</dbReference>
<evidence type="ECO:0000313" key="10">
    <source>
        <dbReference type="Proteomes" id="UP000252254"/>
    </source>
</evidence>
<feature type="transmembrane region" description="Helical" evidence="8">
    <location>
        <begin position="216"/>
        <end position="236"/>
    </location>
</feature>
<feature type="transmembrane region" description="Helical" evidence="8">
    <location>
        <begin position="81"/>
        <end position="100"/>
    </location>
</feature>
<evidence type="ECO:0000256" key="6">
    <source>
        <dbReference type="ARBA" id="ARBA00022989"/>
    </source>
</evidence>
<dbReference type="AlphaFoldDB" id="A0A366ECA2"/>
<feature type="transmembrane region" description="Helical" evidence="8">
    <location>
        <begin position="306"/>
        <end position="326"/>
    </location>
</feature>
<dbReference type="Pfam" id="PF03845">
    <property type="entry name" value="Spore_permease"/>
    <property type="match status" value="1"/>
</dbReference>
<dbReference type="RefSeq" id="WP_113868169.1">
    <property type="nucleotide sequence ID" value="NZ_BAABQN010000004.1"/>
</dbReference>
<proteinExistence type="inferred from homology"/>
<dbReference type="OrthoDB" id="2081904at2"/>
<dbReference type="PANTHER" id="PTHR34975">
    <property type="entry name" value="SPORE GERMINATION PROTEIN A2"/>
    <property type="match status" value="1"/>
</dbReference>
<evidence type="ECO:0000313" key="9">
    <source>
        <dbReference type="EMBL" id="RBO99967.1"/>
    </source>
</evidence>
<comment type="caution">
    <text evidence="9">The sequence shown here is derived from an EMBL/GenBank/DDBJ whole genome shotgun (WGS) entry which is preliminary data.</text>
</comment>
<gene>
    <name evidence="9" type="ORF">DES48_103298</name>
</gene>
<evidence type="ECO:0000256" key="5">
    <source>
        <dbReference type="ARBA" id="ARBA00022692"/>
    </source>
</evidence>
<dbReference type="InterPro" id="IPR004761">
    <property type="entry name" value="Spore_GerAB"/>
</dbReference>
<comment type="similarity">
    <text evidence="2">Belongs to the amino acid-polyamine-organocation (APC) superfamily. Spore germination protein (SGP) (TC 2.A.3.9) family.</text>
</comment>
<accession>A0A366ECA2</accession>
<keyword evidence="6 8" id="KW-1133">Transmembrane helix</keyword>